<evidence type="ECO:0000256" key="1">
    <source>
        <dbReference type="SAM" id="MobiDB-lite"/>
    </source>
</evidence>
<feature type="region of interest" description="Disordered" evidence="1">
    <location>
        <begin position="1"/>
        <end position="45"/>
    </location>
</feature>
<evidence type="ECO:0000313" key="2">
    <source>
        <dbReference type="EMBL" id="CAK9210516.1"/>
    </source>
</evidence>
<keyword evidence="3" id="KW-1185">Reference proteome</keyword>
<gene>
    <name evidence="2" type="ORF">CSSPTR1EN2_LOCUS10199</name>
</gene>
<dbReference type="Proteomes" id="UP001497512">
    <property type="component" value="Chromosome 18"/>
</dbReference>
<feature type="compositionally biased region" description="Basic and acidic residues" evidence="1">
    <location>
        <begin position="165"/>
        <end position="187"/>
    </location>
</feature>
<protein>
    <submittedName>
        <fullName evidence="2">Uncharacterized protein</fullName>
    </submittedName>
</protein>
<accession>A0ABP0U214</accession>
<evidence type="ECO:0000313" key="3">
    <source>
        <dbReference type="Proteomes" id="UP001497512"/>
    </source>
</evidence>
<dbReference type="EMBL" id="OZ019910">
    <property type="protein sequence ID" value="CAK9210516.1"/>
    <property type="molecule type" value="Genomic_DNA"/>
</dbReference>
<feature type="compositionally biased region" description="Gly residues" evidence="1">
    <location>
        <begin position="21"/>
        <end position="36"/>
    </location>
</feature>
<reference evidence="2" key="1">
    <citation type="submission" date="2024-02" db="EMBL/GenBank/DDBJ databases">
        <authorList>
            <consortium name="ELIXIR-Norway"/>
            <consortium name="Elixir Norway"/>
        </authorList>
    </citation>
    <scope>NUCLEOTIDE SEQUENCE</scope>
</reference>
<organism evidence="2 3">
    <name type="scientific">Sphagnum troendelagicum</name>
    <dbReference type="NCBI Taxonomy" id="128251"/>
    <lineage>
        <taxon>Eukaryota</taxon>
        <taxon>Viridiplantae</taxon>
        <taxon>Streptophyta</taxon>
        <taxon>Embryophyta</taxon>
        <taxon>Bryophyta</taxon>
        <taxon>Sphagnophytina</taxon>
        <taxon>Sphagnopsida</taxon>
        <taxon>Sphagnales</taxon>
        <taxon>Sphagnaceae</taxon>
        <taxon>Sphagnum</taxon>
    </lineage>
</organism>
<feature type="compositionally biased region" description="Basic residues" evidence="1">
    <location>
        <begin position="1"/>
        <end position="13"/>
    </location>
</feature>
<sequence>MERERERRRRRRRREEAQFGSGIGQASGGKMEGLGTRGTLATRTGYPVLSPHNRSKDVYLHTRSRHTRLLAPHSLPLGVPHDSHVYVYWEGNGNRNELIMSRDCTGLLGRKWQQKCTWNGLVSRVDCMSVGKEVAAGCTHREGGLHTSLGKETQGNGDKMSGTHQEQELRTLDKERRPPSSHAESCH</sequence>
<name>A0ABP0U214_9BRYO</name>
<feature type="region of interest" description="Disordered" evidence="1">
    <location>
        <begin position="142"/>
        <end position="187"/>
    </location>
</feature>
<proteinExistence type="predicted"/>